<evidence type="ECO:0000256" key="8">
    <source>
        <dbReference type="ARBA" id="ARBA00022840"/>
    </source>
</evidence>
<proteinExistence type="inferred from homology"/>
<comment type="cofactor">
    <cofactor evidence="12">
        <name>Mg(2+)</name>
        <dbReference type="ChEBI" id="CHEBI:18420"/>
    </cofactor>
    <text evidence="12">Requires a divalent cation, most likely magnesium in vivo, as an electrophilic catalyst to aid phosphoryl group transfer. It is the chelate of the metal and the nucleotide that is the actual substrate.</text>
</comment>
<feature type="binding site" evidence="12">
    <location>
        <position position="137"/>
    </location>
    <ligand>
        <name>substrate</name>
    </ligand>
</feature>
<evidence type="ECO:0000256" key="12">
    <source>
        <dbReference type="HAMAP-Rule" id="MF_01987"/>
    </source>
</evidence>
<feature type="binding site" evidence="12">
    <location>
        <position position="289"/>
    </location>
    <ligand>
        <name>K(+)</name>
        <dbReference type="ChEBI" id="CHEBI:29103"/>
    </ligand>
</feature>
<comment type="function">
    <text evidence="12">Catalyzes the phosphorylation of ribose at O-5 in a reaction requiring ATP and magnesium. The resulting D-ribose-5-phosphate can then be used either for sythesis of nucleotides, histidine, and tryptophan, or as a component of the pentose phosphate pathway.</text>
</comment>
<dbReference type="InterPro" id="IPR011611">
    <property type="entry name" value="PfkB_dom"/>
</dbReference>
<dbReference type="GO" id="GO:0019303">
    <property type="term" value="P:D-ribose catabolic process"/>
    <property type="evidence" value="ECO:0007669"/>
    <property type="project" value="UniProtKB-UniRule"/>
</dbReference>
<evidence type="ECO:0000313" key="15">
    <source>
        <dbReference type="Proteomes" id="UP001153387"/>
    </source>
</evidence>
<evidence type="ECO:0000256" key="4">
    <source>
        <dbReference type="ARBA" id="ARBA00022679"/>
    </source>
</evidence>
<feature type="binding site" evidence="12">
    <location>
        <begin position="249"/>
        <end position="250"/>
    </location>
    <ligand>
        <name>ATP</name>
        <dbReference type="ChEBI" id="CHEBI:30616"/>
    </ligand>
</feature>
<dbReference type="GO" id="GO:0005829">
    <property type="term" value="C:cytosol"/>
    <property type="evidence" value="ECO:0007669"/>
    <property type="project" value="TreeGrafter"/>
</dbReference>
<keyword evidence="4 12" id="KW-0808">Transferase</keyword>
<feature type="binding site" evidence="12">
    <location>
        <begin position="217"/>
        <end position="222"/>
    </location>
    <ligand>
        <name>ATP</name>
        <dbReference type="ChEBI" id="CHEBI:30616"/>
    </ligand>
</feature>
<keyword evidence="15" id="KW-1185">Reference proteome</keyword>
<comment type="activity regulation">
    <text evidence="12">Activated by a monovalent cation that binds near, but not in, the active site. The most likely occupant of the site in vivo is potassium. Ion binding induces a conformational change that may alter substrate affinity.</text>
</comment>
<comment type="caution">
    <text evidence="12">Lacks conserved residue(s) required for the propagation of feature annotation.</text>
</comment>
<evidence type="ECO:0000256" key="10">
    <source>
        <dbReference type="ARBA" id="ARBA00022958"/>
    </source>
</evidence>
<comment type="similarity">
    <text evidence="12">Belongs to the carbohydrate kinase PfkB family. Ribokinase subfamily.</text>
</comment>
<evidence type="ECO:0000259" key="13">
    <source>
        <dbReference type="Pfam" id="PF00294"/>
    </source>
</evidence>
<dbReference type="EC" id="2.7.1.15" evidence="2 12"/>
<keyword evidence="5 12" id="KW-0479">Metal-binding</keyword>
<comment type="caution">
    <text evidence="14">The sequence shown here is derived from an EMBL/GenBank/DDBJ whole genome shotgun (WGS) entry which is preliminary data.</text>
</comment>
<keyword evidence="9 12" id="KW-0460">Magnesium</keyword>
<dbReference type="Pfam" id="PF00294">
    <property type="entry name" value="PfkB"/>
    <property type="match status" value="1"/>
</dbReference>
<dbReference type="InterPro" id="IPR029056">
    <property type="entry name" value="Ribokinase-like"/>
</dbReference>
<reference evidence="14 15" key="1">
    <citation type="submission" date="2022-10" db="EMBL/GenBank/DDBJ databases">
        <title>Comparative genomic analysis of Cohnella hashimotonis sp. nov., isolated from the International Space Station.</title>
        <authorList>
            <person name="Simpson A."/>
            <person name="Venkateswaran K."/>
        </authorList>
    </citation>
    <scope>NUCLEOTIDE SEQUENCE [LARGE SCALE GENOMIC DNA]</scope>
    <source>
        <strain evidence="14 15">DSM 18997</strain>
    </source>
</reference>
<dbReference type="HAMAP" id="MF_01987">
    <property type="entry name" value="Ribokinase"/>
    <property type="match status" value="1"/>
</dbReference>
<dbReference type="InterPro" id="IPR002139">
    <property type="entry name" value="Ribo/fructo_kinase"/>
</dbReference>
<dbReference type="Gene3D" id="3.40.1190.20">
    <property type="match status" value="1"/>
</dbReference>
<evidence type="ECO:0000256" key="5">
    <source>
        <dbReference type="ARBA" id="ARBA00022723"/>
    </source>
</evidence>
<dbReference type="GO" id="GO:0004747">
    <property type="term" value="F:ribokinase activity"/>
    <property type="evidence" value="ECO:0007669"/>
    <property type="project" value="UniProtKB-UniRule"/>
</dbReference>
<sequence length="304" mass="30399">MSKIAVIGSINMDIVNQVEAFPQPGETIHGRGTSYQPGGKGANQAVAAALAGDGAIMIGAVGDDAFGGVLTDSLRSRGVDTAGVSVKAGSSGLAFITVSGSGENTIVLSAGSNGKLTEADVSGDALAGAEIALLQNEIPAQVNLHALKLCAKLGIKACYNPAPAAKIAAEALQLIDTLVVNETEAEVVSGLAVDSLEDAERAARALQAEGVGRVIVTLGGKGALALDRDGAALRVPAFKVEPADTTAAGDTFIGAYAAATAAGRTLTEALRYAAAAAAISVTRHGAQSSIPAKAEIERFLQERA</sequence>
<comment type="subunit">
    <text evidence="12">Homodimer.</text>
</comment>
<keyword evidence="6 12" id="KW-0547">Nucleotide-binding</keyword>
<feature type="binding site" evidence="12">
    <location>
        <position position="246"/>
    </location>
    <ligand>
        <name>K(+)</name>
        <dbReference type="ChEBI" id="CHEBI:29103"/>
    </ligand>
</feature>
<organism evidence="14 15">
    <name type="scientific">Cohnella ginsengisoli</name>
    <dbReference type="NCBI Taxonomy" id="425004"/>
    <lineage>
        <taxon>Bacteria</taxon>
        <taxon>Bacillati</taxon>
        <taxon>Bacillota</taxon>
        <taxon>Bacilli</taxon>
        <taxon>Bacillales</taxon>
        <taxon>Paenibacillaceae</taxon>
        <taxon>Cohnella</taxon>
    </lineage>
</organism>
<feature type="binding site" evidence="12">
    <location>
        <begin position="39"/>
        <end position="43"/>
    </location>
    <ligand>
        <name>substrate</name>
    </ligand>
</feature>
<feature type="binding site" evidence="12">
    <location>
        <position position="280"/>
    </location>
    <ligand>
        <name>K(+)</name>
        <dbReference type="ChEBI" id="CHEBI:29103"/>
    </ligand>
</feature>
<feature type="binding site" evidence="12">
    <location>
        <begin position="11"/>
        <end position="13"/>
    </location>
    <ligand>
        <name>substrate</name>
    </ligand>
</feature>
<evidence type="ECO:0000256" key="9">
    <source>
        <dbReference type="ARBA" id="ARBA00022842"/>
    </source>
</evidence>
<accession>A0A9X4QLM3</accession>
<dbReference type="SUPFAM" id="SSF53613">
    <property type="entry name" value="Ribokinase-like"/>
    <property type="match status" value="1"/>
</dbReference>
<comment type="similarity">
    <text evidence="1">Belongs to the carbohydrate kinase pfkB family.</text>
</comment>
<feature type="binding site" evidence="12">
    <location>
        <position position="283"/>
    </location>
    <ligand>
        <name>K(+)</name>
        <dbReference type="ChEBI" id="CHEBI:29103"/>
    </ligand>
</feature>
<evidence type="ECO:0000256" key="1">
    <source>
        <dbReference type="ARBA" id="ARBA00005380"/>
    </source>
</evidence>
<dbReference type="PANTHER" id="PTHR10584:SF166">
    <property type="entry name" value="RIBOKINASE"/>
    <property type="match status" value="1"/>
</dbReference>
<evidence type="ECO:0000256" key="6">
    <source>
        <dbReference type="ARBA" id="ARBA00022741"/>
    </source>
</evidence>
<feature type="active site" description="Proton acceptor" evidence="12">
    <location>
        <position position="250"/>
    </location>
</feature>
<dbReference type="Proteomes" id="UP001153387">
    <property type="component" value="Unassembled WGS sequence"/>
</dbReference>
<name>A0A9X4QLM3_9BACL</name>
<feature type="domain" description="Carbohydrate kinase PfkB" evidence="13">
    <location>
        <begin position="1"/>
        <end position="292"/>
    </location>
</feature>
<evidence type="ECO:0000256" key="2">
    <source>
        <dbReference type="ARBA" id="ARBA00012035"/>
    </source>
</evidence>
<evidence type="ECO:0000256" key="11">
    <source>
        <dbReference type="ARBA" id="ARBA00023277"/>
    </source>
</evidence>
<dbReference type="GO" id="GO:0005524">
    <property type="term" value="F:ATP binding"/>
    <property type="evidence" value="ECO:0007669"/>
    <property type="project" value="UniProtKB-UniRule"/>
</dbReference>
<dbReference type="AlphaFoldDB" id="A0A9X4QLM3"/>
<protein>
    <recommendedName>
        <fullName evidence="3 12">Ribokinase</fullName>
        <shortName evidence="12">RK</shortName>
        <ecNumber evidence="2 12">2.7.1.15</ecNumber>
    </recommendedName>
</protein>
<dbReference type="NCBIfam" id="TIGR02152">
    <property type="entry name" value="D_ribokin_bact"/>
    <property type="match status" value="1"/>
</dbReference>
<comment type="pathway">
    <text evidence="12">Carbohydrate metabolism; D-ribose degradation; D-ribose 5-phosphate from beta-D-ribopyranose: step 2/2.</text>
</comment>
<dbReference type="InterPro" id="IPR011877">
    <property type="entry name" value="Ribokinase"/>
</dbReference>
<comment type="subcellular location">
    <subcellularLocation>
        <location evidence="12">Cytoplasm</location>
    </subcellularLocation>
</comment>
<comment type="catalytic activity">
    <reaction evidence="12">
        <text>D-ribose + ATP = D-ribose 5-phosphate + ADP + H(+)</text>
        <dbReference type="Rhea" id="RHEA:13697"/>
        <dbReference type="ChEBI" id="CHEBI:15378"/>
        <dbReference type="ChEBI" id="CHEBI:30616"/>
        <dbReference type="ChEBI" id="CHEBI:47013"/>
        <dbReference type="ChEBI" id="CHEBI:78346"/>
        <dbReference type="ChEBI" id="CHEBI:456216"/>
        <dbReference type="EC" id="2.7.1.15"/>
    </reaction>
</comment>
<dbReference type="GO" id="GO:0046872">
    <property type="term" value="F:metal ion binding"/>
    <property type="evidence" value="ECO:0007669"/>
    <property type="project" value="UniProtKB-KW"/>
</dbReference>
<keyword evidence="7 12" id="KW-0418">Kinase</keyword>
<evidence type="ECO:0000313" key="14">
    <source>
        <dbReference type="EMBL" id="MDG0790728.1"/>
    </source>
</evidence>
<feature type="binding site" evidence="12">
    <location>
        <position position="285"/>
    </location>
    <ligand>
        <name>K(+)</name>
        <dbReference type="ChEBI" id="CHEBI:29103"/>
    </ligand>
</feature>
<gene>
    <name evidence="12 14" type="primary">rbsK</name>
    <name evidence="14" type="ORF">OMP38_07550</name>
</gene>
<dbReference type="RefSeq" id="WP_277564526.1">
    <property type="nucleotide sequence ID" value="NZ_JAPDHZ010000002.1"/>
</dbReference>
<dbReference type="PROSITE" id="PS00584">
    <property type="entry name" value="PFKB_KINASES_2"/>
    <property type="match status" value="1"/>
</dbReference>
<feature type="binding site" evidence="12">
    <location>
        <position position="181"/>
    </location>
    <ligand>
        <name>ATP</name>
        <dbReference type="ChEBI" id="CHEBI:30616"/>
    </ligand>
</feature>
<dbReference type="PRINTS" id="PR00990">
    <property type="entry name" value="RIBOKINASE"/>
</dbReference>
<dbReference type="InterPro" id="IPR002173">
    <property type="entry name" value="Carboh/pur_kinase_PfkB_CS"/>
</dbReference>
<dbReference type="CDD" id="cd01174">
    <property type="entry name" value="ribokinase"/>
    <property type="match status" value="1"/>
</dbReference>
<keyword evidence="11 12" id="KW-0119">Carbohydrate metabolism</keyword>
<dbReference type="PANTHER" id="PTHR10584">
    <property type="entry name" value="SUGAR KINASE"/>
    <property type="match status" value="1"/>
</dbReference>
<feature type="binding site" evidence="12">
    <location>
        <position position="250"/>
    </location>
    <ligand>
        <name>substrate</name>
    </ligand>
</feature>
<evidence type="ECO:0000256" key="3">
    <source>
        <dbReference type="ARBA" id="ARBA00016943"/>
    </source>
</evidence>
<keyword evidence="12" id="KW-0963">Cytoplasm</keyword>
<dbReference type="EMBL" id="JAPDHZ010000002">
    <property type="protein sequence ID" value="MDG0790728.1"/>
    <property type="molecule type" value="Genomic_DNA"/>
</dbReference>
<feature type="binding site" evidence="12">
    <location>
        <position position="244"/>
    </location>
    <ligand>
        <name>K(+)</name>
        <dbReference type="ChEBI" id="CHEBI:29103"/>
    </ligand>
</feature>
<evidence type="ECO:0000256" key="7">
    <source>
        <dbReference type="ARBA" id="ARBA00022777"/>
    </source>
</evidence>
<keyword evidence="10 12" id="KW-0630">Potassium</keyword>
<keyword evidence="8 12" id="KW-0067">ATP-binding</keyword>